<evidence type="ECO:0000313" key="4">
    <source>
        <dbReference type="Proteomes" id="UP001501588"/>
    </source>
</evidence>
<gene>
    <name evidence="3" type="ORF">GCM10009416_34400</name>
</gene>
<dbReference type="RefSeq" id="WP_343896608.1">
    <property type="nucleotide sequence ID" value="NZ_BAAAFZ010000053.1"/>
</dbReference>
<dbReference type="Pfam" id="PF13271">
    <property type="entry name" value="DUF4062"/>
    <property type="match status" value="1"/>
</dbReference>
<sequence length="374" mass="39967">MRIFVSSLITGMEALRGAARAGVEALGHQPVMAEDFAARPASPQVACLEGVRGADAVVLILGARYGAKQASGLSATHEEYRAAKGARPVIAFVEEQGAAPEPDQADFLREVQGWEGGLFRGGFAGPQDLQSKITRALHEWQLANASGPLDPGELLGRALALLPARDRNHHYNEAVVALSLAGGPAQPVLRPSEMEAPALAEDAMQAALFGPAKIFDRTEGSEAGIRNGMLFLEQGDRHRRSVALDAQGGIVVSLALPRGERRDHWMPVLLEEKARDAAAGALRYGGWLLDRVDPTRRLSHVAIAAQIAGGEGLAWRTEREHAANPGSVELPSAGRSDHPPVHLAPAHRPRAALSFGAEQLVEDLVVLLRRQWRA</sequence>
<name>A0ABP3QL75_9PROT</name>
<dbReference type="Proteomes" id="UP001501588">
    <property type="component" value="Unassembled WGS sequence"/>
</dbReference>
<organism evidence="3 4">
    <name type="scientific">Craurococcus roseus</name>
    <dbReference type="NCBI Taxonomy" id="77585"/>
    <lineage>
        <taxon>Bacteria</taxon>
        <taxon>Pseudomonadati</taxon>
        <taxon>Pseudomonadota</taxon>
        <taxon>Alphaproteobacteria</taxon>
        <taxon>Acetobacterales</taxon>
        <taxon>Acetobacteraceae</taxon>
        <taxon>Craurococcus</taxon>
    </lineage>
</organism>
<dbReference type="EMBL" id="BAAAFZ010000053">
    <property type="protein sequence ID" value="GAA0593099.1"/>
    <property type="molecule type" value="Genomic_DNA"/>
</dbReference>
<protein>
    <recommendedName>
        <fullName evidence="2">DUF4062 domain-containing protein</fullName>
    </recommendedName>
</protein>
<keyword evidence="4" id="KW-1185">Reference proteome</keyword>
<reference evidence="4" key="1">
    <citation type="journal article" date="2019" name="Int. J. Syst. Evol. Microbiol.">
        <title>The Global Catalogue of Microorganisms (GCM) 10K type strain sequencing project: providing services to taxonomists for standard genome sequencing and annotation.</title>
        <authorList>
            <consortium name="The Broad Institute Genomics Platform"/>
            <consortium name="The Broad Institute Genome Sequencing Center for Infectious Disease"/>
            <person name="Wu L."/>
            <person name="Ma J."/>
        </authorList>
    </citation>
    <scope>NUCLEOTIDE SEQUENCE [LARGE SCALE GENOMIC DNA]</scope>
    <source>
        <strain evidence="4">JCM 9933</strain>
    </source>
</reference>
<comment type="caution">
    <text evidence="3">The sequence shown here is derived from an EMBL/GenBank/DDBJ whole genome shotgun (WGS) entry which is preliminary data.</text>
</comment>
<evidence type="ECO:0000313" key="3">
    <source>
        <dbReference type="EMBL" id="GAA0593099.1"/>
    </source>
</evidence>
<evidence type="ECO:0000256" key="1">
    <source>
        <dbReference type="SAM" id="MobiDB-lite"/>
    </source>
</evidence>
<accession>A0ABP3QL75</accession>
<evidence type="ECO:0000259" key="2">
    <source>
        <dbReference type="Pfam" id="PF13271"/>
    </source>
</evidence>
<dbReference type="InterPro" id="IPR025139">
    <property type="entry name" value="DUF4062"/>
</dbReference>
<feature type="domain" description="DUF4062" evidence="2">
    <location>
        <begin position="2"/>
        <end position="83"/>
    </location>
</feature>
<proteinExistence type="predicted"/>
<feature type="region of interest" description="Disordered" evidence="1">
    <location>
        <begin position="325"/>
        <end position="344"/>
    </location>
</feature>